<evidence type="ECO:0000313" key="2">
    <source>
        <dbReference type="EMBL" id="WGI71753.1"/>
    </source>
</evidence>
<geneLocation type="plasmid" evidence="2 3">
    <name>unnamed1</name>
</geneLocation>
<accession>A0ABY8MB55</accession>
<dbReference type="InterPro" id="IPR051015">
    <property type="entry name" value="EvgA-like"/>
</dbReference>
<dbReference type="RefSeq" id="WP_227705864.1">
    <property type="nucleotide sequence ID" value="NZ_CP123001.1"/>
</dbReference>
<dbReference type="EMBL" id="CP123001">
    <property type="protein sequence ID" value="WGI71753.1"/>
    <property type="molecule type" value="Genomic_DNA"/>
</dbReference>
<dbReference type="SUPFAM" id="SSF46894">
    <property type="entry name" value="C-terminal effector domain of the bipartite response regulators"/>
    <property type="match status" value="1"/>
</dbReference>
<keyword evidence="3" id="KW-1185">Reference proteome</keyword>
<dbReference type="SUPFAM" id="SSF52172">
    <property type="entry name" value="CheY-like"/>
    <property type="match status" value="1"/>
</dbReference>
<dbReference type="SMART" id="SM00421">
    <property type="entry name" value="HTH_LUXR"/>
    <property type="match status" value="1"/>
</dbReference>
<dbReference type="InterPro" id="IPR011006">
    <property type="entry name" value="CheY-like_superfamily"/>
</dbReference>
<dbReference type="Gene3D" id="3.40.50.2300">
    <property type="match status" value="1"/>
</dbReference>
<organism evidence="2 3">
    <name type="scientific">Neorhizobium petrolearium</name>
    <dbReference type="NCBI Taxonomy" id="515361"/>
    <lineage>
        <taxon>Bacteria</taxon>
        <taxon>Pseudomonadati</taxon>
        <taxon>Pseudomonadota</taxon>
        <taxon>Alphaproteobacteria</taxon>
        <taxon>Hyphomicrobiales</taxon>
        <taxon>Rhizobiaceae</taxon>
        <taxon>Rhizobium/Agrobacterium group</taxon>
        <taxon>Neorhizobium</taxon>
    </lineage>
</organism>
<dbReference type="PANTHER" id="PTHR45566:SF1">
    <property type="entry name" value="HTH-TYPE TRANSCRIPTIONAL REGULATOR YHJB-RELATED"/>
    <property type="match status" value="1"/>
</dbReference>
<dbReference type="PRINTS" id="PR00038">
    <property type="entry name" value="HTHLUXR"/>
</dbReference>
<dbReference type="InterPro" id="IPR000792">
    <property type="entry name" value="Tscrpt_reg_LuxR_C"/>
</dbReference>
<gene>
    <name evidence="2" type="ORF">QEO92_31030</name>
</gene>
<dbReference type="PANTHER" id="PTHR45566">
    <property type="entry name" value="HTH-TYPE TRANSCRIPTIONAL REGULATOR YHJB-RELATED"/>
    <property type="match status" value="1"/>
</dbReference>
<sequence length="261" mass="29242">MNPALSLEIRVGRGKKVATAIPTYGYMPNAARFRVVANSMRGSEMPDTETPKLAIIDDRALDRECLAQSLIAHGLGMDVELFSSLDMWRNTAESRHAGILINIGRNDVCDDLFINDLKRLISEFPELPIVILAENRDLRQILRAFEAGVRGYISSAIGLNVCVGAISLALAGGKFISVENPDDLRQLLVVAEDKERRRTAMFTQREADVIDALTRGKPNKIIAYELNLRESTVKVHIRNIMKKLHARNRTEIIFKISDLFK</sequence>
<name>A0ABY8MB55_9HYPH</name>
<dbReference type="Pfam" id="PF00196">
    <property type="entry name" value="GerE"/>
    <property type="match status" value="1"/>
</dbReference>
<dbReference type="CDD" id="cd06170">
    <property type="entry name" value="LuxR_C_like"/>
    <property type="match status" value="1"/>
</dbReference>
<protein>
    <submittedName>
        <fullName evidence="2">Response regulator transcription factor</fullName>
    </submittedName>
</protein>
<feature type="domain" description="HTH luxR-type" evidence="1">
    <location>
        <begin position="195"/>
        <end position="260"/>
    </location>
</feature>
<dbReference type="InterPro" id="IPR016032">
    <property type="entry name" value="Sig_transdc_resp-reg_C-effctor"/>
</dbReference>
<keyword evidence="2" id="KW-0614">Plasmid</keyword>
<evidence type="ECO:0000259" key="1">
    <source>
        <dbReference type="PROSITE" id="PS50043"/>
    </source>
</evidence>
<evidence type="ECO:0000313" key="3">
    <source>
        <dbReference type="Proteomes" id="UP001227095"/>
    </source>
</evidence>
<dbReference type="PROSITE" id="PS00622">
    <property type="entry name" value="HTH_LUXR_1"/>
    <property type="match status" value="1"/>
</dbReference>
<dbReference type="PROSITE" id="PS50043">
    <property type="entry name" value="HTH_LUXR_2"/>
    <property type="match status" value="1"/>
</dbReference>
<proteinExistence type="predicted"/>
<reference evidence="2 3" key="1">
    <citation type="submission" date="2023-04" db="EMBL/GenBank/DDBJ databases">
        <title>Neorhizobium petrolearium OS53, complete genome.</title>
        <authorList>
            <person name="Yu T."/>
        </authorList>
    </citation>
    <scope>NUCLEOTIDE SEQUENCE [LARGE SCALE GENOMIC DNA]</scope>
    <source>
        <strain evidence="2 3">OS53</strain>
        <plasmid evidence="2 3">unnamed1</plasmid>
    </source>
</reference>
<dbReference type="Proteomes" id="UP001227095">
    <property type="component" value="Plasmid unnamed1"/>
</dbReference>